<keyword evidence="2 8" id="KW-0813">Transport</keyword>
<comment type="similarity">
    <text evidence="7">In the N-terminal section; belongs to the binding-protein-dependent transport system permease family.</text>
</comment>
<dbReference type="AlphaFoldDB" id="A0A1I5UYE9"/>
<proteinExistence type="inferred from homology"/>
<dbReference type="EMBL" id="FOXW01000001">
    <property type="protein sequence ID" value="SFQ00238.1"/>
    <property type="molecule type" value="Genomic_DNA"/>
</dbReference>
<comment type="similarity">
    <text evidence="6">In the C-terminal section; belongs to the OsmX family.</text>
</comment>
<dbReference type="InterPro" id="IPR035906">
    <property type="entry name" value="MetI-like_sf"/>
</dbReference>
<organism evidence="10 11">
    <name type="scientific">Desemzia incerta</name>
    <dbReference type="NCBI Taxonomy" id="82801"/>
    <lineage>
        <taxon>Bacteria</taxon>
        <taxon>Bacillati</taxon>
        <taxon>Bacillota</taxon>
        <taxon>Bacilli</taxon>
        <taxon>Lactobacillales</taxon>
        <taxon>Carnobacteriaceae</taxon>
        <taxon>Desemzia</taxon>
    </lineage>
</organism>
<dbReference type="InterPro" id="IPR000515">
    <property type="entry name" value="MetI-like"/>
</dbReference>
<feature type="transmembrane region" description="Helical" evidence="8">
    <location>
        <begin position="178"/>
        <end position="198"/>
    </location>
</feature>
<feature type="transmembrane region" description="Helical" evidence="8">
    <location>
        <begin position="23"/>
        <end position="46"/>
    </location>
</feature>
<dbReference type="FunFam" id="1.10.3720.10:FF:000001">
    <property type="entry name" value="Glycine betaine ABC transporter, permease"/>
    <property type="match status" value="1"/>
</dbReference>
<evidence type="ECO:0000313" key="10">
    <source>
        <dbReference type="EMBL" id="SFQ00238.1"/>
    </source>
</evidence>
<dbReference type="Proteomes" id="UP000199136">
    <property type="component" value="Unassembled WGS sequence"/>
</dbReference>
<dbReference type="RefSeq" id="WP_092479338.1">
    <property type="nucleotide sequence ID" value="NZ_FOXW01000001.1"/>
</dbReference>
<evidence type="ECO:0000313" key="11">
    <source>
        <dbReference type="Proteomes" id="UP000199136"/>
    </source>
</evidence>
<dbReference type="SUPFAM" id="SSF161098">
    <property type="entry name" value="MetI-like"/>
    <property type="match status" value="1"/>
</dbReference>
<dbReference type="InterPro" id="IPR051204">
    <property type="entry name" value="ABC_transp_perm/SBD"/>
</dbReference>
<keyword evidence="11" id="KW-1185">Reference proteome</keyword>
<evidence type="ECO:0000256" key="7">
    <source>
        <dbReference type="ARBA" id="ARBA00035652"/>
    </source>
</evidence>
<evidence type="ECO:0000256" key="1">
    <source>
        <dbReference type="ARBA" id="ARBA00004141"/>
    </source>
</evidence>
<dbReference type="Gene3D" id="1.10.3720.10">
    <property type="entry name" value="MetI-like"/>
    <property type="match status" value="1"/>
</dbReference>
<dbReference type="Pfam" id="PF00528">
    <property type="entry name" value="BPD_transp_1"/>
    <property type="match status" value="1"/>
</dbReference>
<evidence type="ECO:0000256" key="4">
    <source>
        <dbReference type="ARBA" id="ARBA00022989"/>
    </source>
</evidence>
<dbReference type="Gene3D" id="3.40.190.120">
    <property type="entry name" value="Osmoprotection protein (prox), domain 2"/>
    <property type="match status" value="1"/>
</dbReference>
<dbReference type="STRING" id="82801.SAMN04488506_0257"/>
<dbReference type="InterPro" id="IPR058089">
    <property type="entry name" value="EgtUBC_SBD"/>
</dbReference>
<name>A0A1I5UYE9_9LACT</name>
<feature type="transmembrane region" description="Helical" evidence="8">
    <location>
        <begin position="145"/>
        <end position="172"/>
    </location>
</feature>
<protein>
    <submittedName>
        <fullName evidence="10">Osmoprotectant transport system permease protein</fullName>
    </submittedName>
</protein>
<sequence>MQTFIDTLIERKDQLLSTVIEHIQLSLIALLIAVFIAIPVAIALTYRKKLANPVIQVTAIFQTIPSLALLGLLIPLVGIGRVPATIALVMYALLPILRNTYIGIAEIDPSLIEAADAMGMNAFRKLIKVQIPMALPVIMGGIRNAMVLIVGTATIASLIGAGGLGDLILLGIDRGDNALILLGAVPAALLAILFDILLGVLEKISFKKSLWILGVGVLLILIVFISSFFSNNEEKIVIGGKLGAEPTILMHMYEDLIESQTDISVELKPNLGKTTFNFNALQSGDIDIYTEYTGTVLATFLNEPLDSSDGEAVYEQAKTGLEEQYDMTLLEPMAFNNTYVLAVTEEMAEQYELETISDLIPIADEIKAGFTLEFSDRKDGYLGIQELYGLTFENMETMEPNIRYQAVETGDVNLVDAYSTDSDIEKYGLVQLEDDQGLFPPYQGAPLLLMETLEEYPELEEILNQLGGKITDDEMRKMNYAVDVEGKSEDEVARDFLIQTNLLEE</sequence>
<evidence type="ECO:0000256" key="3">
    <source>
        <dbReference type="ARBA" id="ARBA00022692"/>
    </source>
</evidence>
<reference evidence="10 11" key="1">
    <citation type="submission" date="2016-10" db="EMBL/GenBank/DDBJ databases">
        <authorList>
            <person name="de Groot N.N."/>
        </authorList>
    </citation>
    <scope>NUCLEOTIDE SEQUENCE [LARGE SCALE GENOMIC DNA]</scope>
    <source>
        <strain evidence="10 11">DSM 20581</strain>
    </source>
</reference>
<dbReference type="Gene3D" id="3.40.190.10">
    <property type="entry name" value="Periplasmic binding protein-like II"/>
    <property type="match status" value="1"/>
</dbReference>
<evidence type="ECO:0000256" key="6">
    <source>
        <dbReference type="ARBA" id="ARBA00035642"/>
    </source>
</evidence>
<dbReference type="GO" id="GO:0031460">
    <property type="term" value="P:glycine betaine transport"/>
    <property type="evidence" value="ECO:0007669"/>
    <property type="project" value="TreeGrafter"/>
</dbReference>
<comment type="subcellular location">
    <subcellularLocation>
        <location evidence="8">Cell membrane</location>
        <topology evidence="8">Multi-pass membrane protein</topology>
    </subcellularLocation>
    <subcellularLocation>
        <location evidence="1">Membrane</location>
        <topology evidence="1">Multi-pass membrane protein</topology>
    </subcellularLocation>
</comment>
<keyword evidence="4 8" id="KW-1133">Transmembrane helix</keyword>
<dbReference type="CDD" id="cd13610">
    <property type="entry name" value="PBP2_ChoS"/>
    <property type="match status" value="1"/>
</dbReference>
<evidence type="ECO:0000259" key="9">
    <source>
        <dbReference type="PROSITE" id="PS50928"/>
    </source>
</evidence>
<feature type="domain" description="ABC transmembrane type-1" evidence="9">
    <location>
        <begin position="19"/>
        <end position="198"/>
    </location>
</feature>
<dbReference type="PANTHER" id="PTHR30177:SF4">
    <property type="entry name" value="OSMOPROTECTANT IMPORT PERMEASE PROTEIN OSMW"/>
    <property type="match status" value="1"/>
</dbReference>
<dbReference type="GO" id="GO:0022857">
    <property type="term" value="F:transmembrane transporter activity"/>
    <property type="evidence" value="ECO:0007669"/>
    <property type="project" value="InterPro"/>
</dbReference>
<evidence type="ECO:0000256" key="5">
    <source>
        <dbReference type="ARBA" id="ARBA00023136"/>
    </source>
</evidence>
<evidence type="ECO:0000256" key="8">
    <source>
        <dbReference type="RuleBase" id="RU363032"/>
    </source>
</evidence>
<dbReference type="SUPFAM" id="SSF53850">
    <property type="entry name" value="Periplasmic binding protein-like II"/>
    <property type="match status" value="1"/>
</dbReference>
<dbReference type="Pfam" id="PF04069">
    <property type="entry name" value="OpuAC"/>
    <property type="match status" value="1"/>
</dbReference>
<dbReference type="OrthoDB" id="9801163at2"/>
<comment type="similarity">
    <text evidence="8">Belongs to the binding-protein-dependent transport system permease family.</text>
</comment>
<dbReference type="GO" id="GO:0043190">
    <property type="term" value="C:ATP-binding cassette (ABC) transporter complex"/>
    <property type="evidence" value="ECO:0007669"/>
    <property type="project" value="InterPro"/>
</dbReference>
<accession>A0A1I5UYE9</accession>
<dbReference type="InterPro" id="IPR007210">
    <property type="entry name" value="ABC_Gly_betaine_transp_sub-bd"/>
</dbReference>
<feature type="transmembrane region" description="Helical" evidence="8">
    <location>
        <begin position="53"/>
        <end position="74"/>
    </location>
</feature>
<dbReference type="CDD" id="cd06261">
    <property type="entry name" value="TM_PBP2"/>
    <property type="match status" value="1"/>
</dbReference>
<dbReference type="PANTHER" id="PTHR30177">
    <property type="entry name" value="GLYCINE BETAINE/L-PROLINE TRANSPORT SYSTEM PERMEASE PROTEIN PROW"/>
    <property type="match status" value="1"/>
</dbReference>
<gene>
    <name evidence="10" type="ORF">SAMN04488506_0257</name>
</gene>
<feature type="transmembrane region" description="Helical" evidence="8">
    <location>
        <begin position="210"/>
        <end position="229"/>
    </location>
</feature>
<dbReference type="PROSITE" id="PS50928">
    <property type="entry name" value="ABC_TM1"/>
    <property type="match status" value="1"/>
</dbReference>
<evidence type="ECO:0000256" key="2">
    <source>
        <dbReference type="ARBA" id="ARBA00022448"/>
    </source>
</evidence>
<keyword evidence="3 8" id="KW-0812">Transmembrane</keyword>
<keyword evidence="5 8" id="KW-0472">Membrane</keyword>